<dbReference type="InterPro" id="IPR011034">
    <property type="entry name" value="Formyl_transferase-like_C_sf"/>
</dbReference>
<dbReference type="SUPFAM" id="SSF53328">
    <property type="entry name" value="Formyltransferase"/>
    <property type="match status" value="1"/>
</dbReference>
<dbReference type="CDD" id="cd08704">
    <property type="entry name" value="Met_tRNA_FMT_C"/>
    <property type="match status" value="1"/>
</dbReference>
<keyword evidence="4 5" id="KW-0648">Protein biosynthesis</keyword>
<dbReference type="SUPFAM" id="SSF50486">
    <property type="entry name" value="FMT C-terminal domain-like"/>
    <property type="match status" value="1"/>
</dbReference>
<keyword evidence="3 5" id="KW-0808">Transferase</keyword>
<dbReference type="PANTHER" id="PTHR11138:SF5">
    <property type="entry name" value="METHIONYL-TRNA FORMYLTRANSFERASE, MITOCHONDRIAL"/>
    <property type="match status" value="1"/>
</dbReference>
<proteinExistence type="inferred from homology"/>
<evidence type="ECO:0000256" key="4">
    <source>
        <dbReference type="ARBA" id="ARBA00022917"/>
    </source>
</evidence>
<dbReference type="Proteomes" id="UP000239735">
    <property type="component" value="Unassembled WGS sequence"/>
</dbReference>
<accession>A0A2N9LAG7</accession>
<organism evidence="8 9">
    <name type="scientific">Candidatus Sulfuritelmatomonas gaucii</name>
    <dbReference type="NCBI Taxonomy" id="2043161"/>
    <lineage>
        <taxon>Bacteria</taxon>
        <taxon>Pseudomonadati</taxon>
        <taxon>Acidobacteriota</taxon>
        <taxon>Terriglobia</taxon>
        <taxon>Terriglobales</taxon>
        <taxon>Acidobacteriaceae</taxon>
        <taxon>Candidatus Sulfuritelmatomonas</taxon>
    </lineage>
</organism>
<dbReference type="InterPro" id="IPR005793">
    <property type="entry name" value="Formyl_trans_C"/>
</dbReference>
<feature type="binding site" evidence="5">
    <location>
        <begin position="117"/>
        <end position="120"/>
    </location>
    <ligand>
        <name>(6S)-5,6,7,8-tetrahydrofolate</name>
        <dbReference type="ChEBI" id="CHEBI:57453"/>
    </ligand>
</feature>
<gene>
    <name evidence="5 8" type="primary">fmt</name>
    <name evidence="8" type="ORF">SBA5_290112</name>
</gene>
<dbReference type="GO" id="GO:0004479">
    <property type="term" value="F:methionyl-tRNA formyltransferase activity"/>
    <property type="evidence" value="ECO:0007669"/>
    <property type="project" value="UniProtKB-UniRule"/>
</dbReference>
<evidence type="ECO:0000256" key="1">
    <source>
        <dbReference type="ARBA" id="ARBA00010699"/>
    </source>
</evidence>
<protein>
    <recommendedName>
        <fullName evidence="2 5">Methionyl-tRNA formyltransferase</fullName>
        <ecNumber evidence="2 5">2.1.2.9</ecNumber>
    </recommendedName>
</protein>
<comment type="function">
    <text evidence="5">Attaches a formyl group to the free amino group of methionyl-tRNA(fMet). The formyl group appears to play a dual role in the initiator identity of N-formylmethionyl-tRNA by promoting its recognition by IF2 and preventing the misappropriation of this tRNA by the elongation apparatus.</text>
</comment>
<dbReference type="CDD" id="cd08646">
    <property type="entry name" value="FMT_core_Met-tRNA-FMT_N"/>
    <property type="match status" value="1"/>
</dbReference>
<dbReference type="Pfam" id="PF02911">
    <property type="entry name" value="Formyl_trans_C"/>
    <property type="match status" value="1"/>
</dbReference>
<comment type="catalytic activity">
    <reaction evidence="5">
        <text>L-methionyl-tRNA(fMet) + (6R)-10-formyltetrahydrofolate = N-formyl-L-methionyl-tRNA(fMet) + (6S)-5,6,7,8-tetrahydrofolate + H(+)</text>
        <dbReference type="Rhea" id="RHEA:24380"/>
        <dbReference type="Rhea" id="RHEA-COMP:9952"/>
        <dbReference type="Rhea" id="RHEA-COMP:9953"/>
        <dbReference type="ChEBI" id="CHEBI:15378"/>
        <dbReference type="ChEBI" id="CHEBI:57453"/>
        <dbReference type="ChEBI" id="CHEBI:78530"/>
        <dbReference type="ChEBI" id="CHEBI:78844"/>
        <dbReference type="ChEBI" id="CHEBI:195366"/>
        <dbReference type="EC" id="2.1.2.9"/>
    </reaction>
</comment>
<dbReference type="Pfam" id="PF00551">
    <property type="entry name" value="Formyl_trans_N"/>
    <property type="match status" value="1"/>
</dbReference>
<dbReference type="InterPro" id="IPR041711">
    <property type="entry name" value="Met-tRNA-FMT_N"/>
</dbReference>
<dbReference type="InterPro" id="IPR044135">
    <property type="entry name" value="Met-tRNA-FMT_C"/>
</dbReference>
<feature type="domain" description="Formyl transferase C-terminal" evidence="7">
    <location>
        <begin position="213"/>
        <end position="314"/>
    </location>
</feature>
<dbReference type="HAMAP" id="MF_00182">
    <property type="entry name" value="Formyl_trans"/>
    <property type="match status" value="1"/>
</dbReference>
<dbReference type="NCBIfam" id="TIGR00460">
    <property type="entry name" value="fmt"/>
    <property type="match status" value="1"/>
</dbReference>
<dbReference type="EC" id="2.1.2.9" evidence="2 5"/>
<evidence type="ECO:0000259" key="6">
    <source>
        <dbReference type="Pfam" id="PF00551"/>
    </source>
</evidence>
<evidence type="ECO:0000256" key="2">
    <source>
        <dbReference type="ARBA" id="ARBA00012261"/>
    </source>
</evidence>
<dbReference type="PANTHER" id="PTHR11138">
    <property type="entry name" value="METHIONYL-TRNA FORMYLTRANSFERASE"/>
    <property type="match status" value="1"/>
</dbReference>
<dbReference type="InterPro" id="IPR002376">
    <property type="entry name" value="Formyl_transf_N"/>
</dbReference>
<evidence type="ECO:0000313" key="9">
    <source>
        <dbReference type="Proteomes" id="UP000239735"/>
    </source>
</evidence>
<dbReference type="InterPro" id="IPR036477">
    <property type="entry name" value="Formyl_transf_N_sf"/>
</dbReference>
<dbReference type="AlphaFoldDB" id="A0A2N9LAG7"/>
<dbReference type="GO" id="GO:0005829">
    <property type="term" value="C:cytosol"/>
    <property type="evidence" value="ECO:0007669"/>
    <property type="project" value="TreeGrafter"/>
</dbReference>
<evidence type="ECO:0000313" key="8">
    <source>
        <dbReference type="EMBL" id="SPE20258.1"/>
    </source>
</evidence>
<comment type="similarity">
    <text evidence="1 5">Belongs to the Fmt family.</text>
</comment>
<dbReference type="Gene3D" id="3.40.50.12230">
    <property type="match status" value="1"/>
</dbReference>
<dbReference type="InterPro" id="IPR005794">
    <property type="entry name" value="Fmt"/>
</dbReference>
<feature type="domain" description="Formyl transferase N-terminal" evidence="6">
    <location>
        <begin position="10"/>
        <end position="183"/>
    </location>
</feature>
<evidence type="ECO:0000259" key="7">
    <source>
        <dbReference type="Pfam" id="PF02911"/>
    </source>
</evidence>
<evidence type="ECO:0000256" key="5">
    <source>
        <dbReference type="HAMAP-Rule" id="MF_00182"/>
    </source>
</evidence>
<name>A0A2N9LAG7_9BACT</name>
<dbReference type="EMBL" id="OKRB01000085">
    <property type="protein sequence ID" value="SPE20258.1"/>
    <property type="molecule type" value="Genomic_DNA"/>
</dbReference>
<dbReference type="OrthoDB" id="9802815at2"/>
<reference evidence="9" key="1">
    <citation type="submission" date="2018-02" db="EMBL/GenBank/DDBJ databases">
        <authorList>
            <person name="Hausmann B."/>
        </authorList>
    </citation>
    <scope>NUCLEOTIDE SEQUENCE [LARGE SCALE GENOMIC DNA]</scope>
    <source>
        <strain evidence="9">Peat soil MAG SbA5</strain>
    </source>
</reference>
<sequence>MTNAANRLKLVFCGTPQFGVPTLEALLKAGHEVALVVSQPDRPTGRDHQLTAPAIKQTALAKGLAVTQPEKIRNNAEFRAQLEAIAPDAIVVVAYGRIIPPWMLALPRLGCINLHASLLPKYRGAAPIQWAIASGDAYTGNTTMLLEEGLDTGPVLLQQTMEIGPDQTAAGLFPMMAEAGAPLVVESLAGLANGAIRPEPQSEEGASFAPLLAREDGRMDFAARTAHELYNRWRGFLPWPGAFTFLSGKKLVVHRMAVCHSNYAAGLGFAEPGWILVEDGRLLAACAGNTWLEFLEVQLEGKKRLEAAEFLCGNPLAADARLG</sequence>
<evidence type="ECO:0000256" key="3">
    <source>
        <dbReference type="ARBA" id="ARBA00022679"/>
    </source>
</evidence>